<proteinExistence type="predicted"/>
<protein>
    <submittedName>
        <fullName evidence="1">Uncharacterized protein</fullName>
    </submittedName>
</protein>
<evidence type="ECO:0000313" key="2">
    <source>
        <dbReference type="Proteomes" id="UP001152533"/>
    </source>
</evidence>
<dbReference type="AlphaFoldDB" id="A0A9W4RYI7"/>
<dbReference type="EMBL" id="CAMGZC010000758">
    <property type="protein sequence ID" value="CAI0649833.1"/>
    <property type="molecule type" value="Genomic_DNA"/>
</dbReference>
<accession>A0A9W4RYI7</accession>
<organism evidence="1 2">
    <name type="scientific">Colletotrichum noveboracense</name>
    <dbReference type="NCBI Taxonomy" id="2664923"/>
    <lineage>
        <taxon>Eukaryota</taxon>
        <taxon>Fungi</taxon>
        <taxon>Dikarya</taxon>
        <taxon>Ascomycota</taxon>
        <taxon>Pezizomycotina</taxon>
        <taxon>Sordariomycetes</taxon>
        <taxon>Hypocreomycetidae</taxon>
        <taxon>Glomerellales</taxon>
        <taxon>Glomerellaceae</taxon>
        <taxon>Colletotrichum</taxon>
        <taxon>Colletotrichum gloeosporioides species complex</taxon>
    </lineage>
</organism>
<reference evidence="1" key="1">
    <citation type="submission" date="2022-08" db="EMBL/GenBank/DDBJ databases">
        <authorList>
            <person name="Giroux E."/>
            <person name="Giroux E."/>
        </authorList>
    </citation>
    <scope>NUCLEOTIDE SEQUENCE</scope>
    <source>
        <strain evidence="1">H1091258</strain>
    </source>
</reference>
<gene>
    <name evidence="1" type="ORF">CGXH109_LOCUS89854</name>
</gene>
<sequence>MNTYRAVSNATSRLGFVRSSKASSSPPCKLLPTITTLALLVTDTAAVAIGDDRATRDQKEIELLTRQGVGNLPPWDEWTCYDPGSGGGHSALRRAAAVFNDRWGNPRLEMEKLRCYVSACDGHYFAVCNESGVTKTEVSDARNHAVNADPGNCLGCRYLHFRESYIRYFFGVGEPNFDANNHPMERRDC</sequence>
<comment type="caution">
    <text evidence="1">The sequence shown here is derived from an EMBL/GenBank/DDBJ whole genome shotgun (WGS) entry which is preliminary data.</text>
</comment>
<keyword evidence="2" id="KW-1185">Reference proteome</keyword>
<feature type="non-terminal residue" evidence="1">
    <location>
        <position position="1"/>
    </location>
</feature>
<dbReference type="Proteomes" id="UP001152533">
    <property type="component" value="Unassembled WGS sequence"/>
</dbReference>
<evidence type="ECO:0000313" key="1">
    <source>
        <dbReference type="EMBL" id="CAI0649833.1"/>
    </source>
</evidence>
<name>A0A9W4RYI7_9PEZI</name>